<dbReference type="RefSeq" id="WP_141602038.1">
    <property type="nucleotide sequence ID" value="NZ_VIGD01000007.1"/>
</dbReference>
<dbReference type="GO" id="GO:0016740">
    <property type="term" value="F:transferase activity"/>
    <property type="evidence" value="ECO:0007669"/>
    <property type="project" value="UniProtKB-KW"/>
</dbReference>
<organism evidence="1 2">
    <name type="scientific">Ureibacillus terrenus</name>
    <dbReference type="NCBI Taxonomy" id="118246"/>
    <lineage>
        <taxon>Bacteria</taxon>
        <taxon>Bacillati</taxon>
        <taxon>Bacillota</taxon>
        <taxon>Bacilli</taxon>
        <taxon>Bacillales</taxon>
        <taxon>Caryophanaceae</taxon>
        <taxon>Ureibacillus</taxon>
    </lineage>
</organism>
<dbReference type="EMBL" id="VIGD01000007">
    <property type="protein sequence ID" value="TQE91054.1"/>
    <property type="molecule type" value="Genomic_DNA"/>
</dbReference>
<keyword evidence="2" id="KW-1185">Reference proteome</keyword>
<evidence type="ECO:0000313" key="2">
    <source>
        <dbReference type="Proteomes" id="UP000315753"/>
    </source>
</evidence>
<sequence>MEEKIRTKLKEIEQTYQVKVLFAVESGSRAWGLASRESDYDVRFVYIHPLDWYLSIDPHRRDVIELPISDQLDISGWEITKALRLFRKSNPAILEWIRSKAVYVEHDQFIAKLRRLEKDVFHPKSVLSHYIQIAKKNYASLHGKEAKLKNYLYAFRSLLASKWIVQFNEIPPVDFRELLERVKLDSQLGNELEQLAAAKIHGDERKSMQPDPVLNEYIRKELDWLSDTVKLMYAGKKDPTAKLNKLFRETLIDVWKENFVAYLK</sequence>
<accession>A0A540V2S2</accession>
<proteinExistence type="predicted"/>
<dbReference type="InterPro" id="IPR018775">
    <property type="entry name" value="RlaP"/>
</dbReference>
<comment type="caution">
    <text evidence="1">The sequence shown here is derived from an EMBL/GenBank/DDBJ whole genome shotgun (WGS) entry which is preliminary data.</text>
</comment>
<dbReference type="PANTHER" id="PTHR34817:SF2">
    <property type="entry name" value="NUCLEOTIDYLTRANSFERASE"/>
    <property type="match status" value="1"/>
</dbReference>
<evidence type="ECO:0000313" key="1">
    <source>
        <dbReference type="EMBL" id="TQE91054.1"/>
    </source>
</evidence>
<dbReference type="AlphaFoldDB" id="A0A540V2S2"/>
<name>A0A540V2S2_9BACL</name>
<keyword evidence="1" id="KW-0808">Transferase</keyword>
<dbReference type="OrthoDB" id="9796845at2"/>
<dbReference type="Proteomes" id="UP000315753">
    <property type="component" value="Unassembled WGS sequence"/>
</dbReference>
<dbReference type="PANTHER" id="PTHR34817">
    <property type="entry name" value="NUCLEOTIDYLTRANSFERASE"/>
    <property type="match status" value="1"/>
</dbReference>
<gene>
    <name evidence="1" type="ORF">FKZ59_07000</name>
</gene>
<reference evidence="1 2" key="1">
    <citation type="submission" date="2019-06" db="EMBL/GenBank/DDBJ databases">
        <title>Genome sequence of Ureibacillus terrenus.</title>
        <authorList>
            <person name="Maclea K.S."/>
            <person name="Simoes M."/>
        </authorList>
    </citation>
    <scope>NUCLEOTIDE SEQUENCE [LARGE SCALE GENOMIC DNA]</scope>
    <source>
        <strain evidence="1 2">ATCC BAA-384</strain>
    </source>
</reference>
<dbReference type="Pfam" id="PF10127">
    <property type="entry name" value="RlaP"/>
    <property type="match status" value="1"/>
</dbReference>
<protein>
    <submittedName>
        <fullName evidence="1">Nucleotidyltransferase domain-containing protein</fullName>
    </submittedName>
</protein>